<reference evidence="2" key="2">
    <citation type="journal article" date="2009" name="Fungal Genet. Biol.">
        <title>The 2008 update of the Aspergillus nidulans genome annotation: a community effort.</title>
        <authorList>
            <person name="Wortman J.R."/>
            <person name="Gilsenan J.M."/>
            <person name="Joardar V."/>
            <person name="Deegan J."/>
            <person name="Clutterbuck J."/>
            <person name="Andersen M.R."/>
            <person name="Archer D."/>
            <person name="Bencina M."/>
            <person name="Braus G."/>
            <person name="Coutinho P."/>
            <person name="von Dohren H."/>
            <person name="Doonan J."/>
            <person name="Driessen A.J."/>
            <person name="Durek P."/>
            <person name="Espeso E."/>
            <person name="Fekete E."/>
            <person name="Flipphi M."/>
            <person name="Estrada C.G."/>
            <person name="Geysens S."/>
            <person name="Goldman G."/>
            <person name="de Groot P.W."/>
            <person name="Hansen K."/>
            <person name="Harris S.D."/>
            <person name="Heinekamp T."/>
            <person name="Helmstaedt K."/>
            <person name="Henrissat B."/>
            <person name="Hofmann G."/>
            <person name="Homan T."/>
            <person name="Horio T."/>
            <person name="Horiuchi H."/>
            <person name="James S."/>
            <person name="Jones M."/>
            <person name="Karaffa L."/>
            <person name="Karanyi Z."/>
            <person name="Kato M."/>
            <person name="Keller N."/>
            <person name="Kelly D.E."/>
            <person name="Kiel J.A."/>
            <person name="Kim J.M."/>
            <person name="van der Klei I.J."/>
            <person name="Klis F.M."/>
            <person name="Kovalchuk A."/>
            <person name="Krasevec N."/>
            <person name="Kubicek C.P."/>
            <person name="Liu B."/>
            <person name="Maccabe A."/>
            <person name="Meyer V."/>
            <person name="Mirabito P."/>
            <person name="Miskei M."/>
            <person name="Mos M."/>
            <person name="Mullins J."/>
            <person name="Nelson D.R."/>
            <person name="Nielsen J."/>
            <person name="Oakley B.R."/>
            <person name="Osmani S.A."/>
            <person name="Pakula T."/>
            <person name="Paszewski A."/>
            <person name="Paulsen I."/>
            <person name="Pilsyk S."/>
            <person name="Pocsi I."/>
            <person name="Punt P.J."/>
            <person name="Ram A.F."/>
            <person name="Ren Q."/>
            <person name="Robellet X."/>
            <person name="Robson G."/>
            <person name="Seiboth B."/>
            <person name="van Solingen P."/>
            <person name="Specht T."/>
            <person name="Sun J."/>
            <person name="Taheri-Talesh N."/>
            <person name="Takeshita N."/>
            <person name="Ussery D."/>
            <person name="vanKuyk P.A."/>
            <person name="Visser H."/>
            <person name="van de Vondervoort P.J."/>
            <person name="de Vries R.P."/>
            <person name="Walton J."/>
            <person name="Xiang X."/>
            <person name="Xiong Y."/>
            <person name="Zeng A.P."/>
            <person name="Brandt B.W."/>
            <person name="Cornell M.J."/>
            <person name="van den Hondel C.A."/>
            <person name="Visser J."/>
            <person name="Oliver S.G."/>
            <person name="Turner G."/>
        </authorList>
    </citation>
    <scope>GENOME REANNOTATION</scope>
    <source>
        <strain evidence="2">FGSC A4 / ATCC 38163 / CBS 112.46 / NRRL 194 / M139</strain>
    </source>
</reference>
<dbReference type="HOGENOM" id="CLU_2372787_0_0_1"/>
<organism evidence="1 2">
    <name type="scientific">Emericella nidulans (strain FGSC A4 / ATCC 38163 / CBS 112.46 / NRRL 194 / M139)</name>
    <name type="common">Aspergillus nidulans</name>
    <dbReference type="NCBI Taxonomy" id="227321"/>
    <lineage>
        <taxon>Eukaryota</taxon>
        <taxon>Fungi</taxon>
        <taxon>Dikarya</taxon>
        <taxon>Ascomycota</taxon>
        <taxon>Pezizomycotina</taxon>
        <taxon>Eurotiomycetes</taxon>
        <taxon>Eurotiomycetidae</taxon>
        <taxon>Eurotiales</taxon>
        <taxon>Aspergillaceae</taxon>
        <taxon>Aspergillus</taxon>
        <taxon>Aspergillus subgen. Nidulantes</taxon>
    </lineage>
</organism>
<dbReference type="InParanoid" id="C8V5R5"/>
<protein>
    <submittedName>
        <fullName evidence="1">Uncharacterized protein</fullName>
    </submittedName>
</protein>
<sequence length="95" mass="10735">MPSPQRQPQHFTPTQTCSFCDICPIQGEWLAYHVWYRFALQGIRLDVLRPNSGQQKVPPGGNPRSKLVQGTYTGDVEDMNNLSWLTRAGLTATME</sequence>
<accession>C8V5R5</accession>
<dbReference type="AlphaFoldDB" id="C8V5R5"/>
<dbReference type="EMBL" id="BN001302">
    <property type="protein sequence ID" value="CBF74908.1"/>
    <property type="molecule type" value="Genomic_DNA"/>
</dbReference>
<proteinExistence type="predicted"/>
<keyword evidence="2" id="KW-1185">Reference proteome</keyword>
<name>C8V5R5_EMENI</name>
<reference evidence="2" key="1">
    <citation type="journal article" date="2005" name="Nature">
        <title>Sequencing of Aspergillus nidulans and comparative analysis with A. fumigatus and A. oryzae.</title>
        <authorList>
            <person name="Galagan J.E."/>
            <person name="Calvo S.E."/>
            <person name="Cuomo C."/>
            <person name="Ma L.J."/>
            <person name="Wortman J.R."/>
            <person name="Batzoglou S."/>
            <person name="Lee S.I."/>
            <person name="Basturkmen M."/>
            <person name="Spevak C.C."/>
            <person name="Clutterbuck J."/>
            <person name="Kapitonov V."/>
            <person name="Jurka J."/>
            <person name="Scazzocchio C."/>
            <person name="Farman M."/>
            <person name="Butler J."/>
            <person name="Purcell S."/>
            <person name="Harris S."/>
            <person name="Braus G.H."/>
            <person name="Draht O."/>
            <person name="Busch S."/>
            <person name="D'Enfert C."/>
            <person name="Bouchier C."/>
            <person name="Goldman G.H."/>
            <person name="Bell-Pedersen D."/>
            <person name="Griffiths-Jones S."/>
            <person name="Doonan J.H."/>
            <person name="Yu J."/>
            <person name="Vienken K."/>
            <person name="Pain A."/>
            <person name="Freitag M."/>
            <person name="Selker E.U."/>
            <person name="Archer D.B."/>
            <person name="Penalva M.A."/>
            <person name="Oakley B.R."/>
            <person name="Momany M."/>
            <person name="Tanaka T."/>
            <person name="Kumagai T."/>
            <person name="Asai K."/>
            <person name="Machida M."/>
            <person name="Nierman W.C."/>
            <person name="Denning D.W."/>
            <person name="Caddick M."/>
            <person name="Hynes M."/>
            <person name="Paoletti M."/>
            <person name="Fischer R."/>
            <person name="Miller B."/>
            <person name="Dyer P."/>
            <person name="Sachs M.S."/>
            <person name="Osmani S.A."/>
            <person name="Birren B.W."/>
        </authorList>
    </citation>
    <scope>NUCLEOTIDE SEQUENCE [LARGE SCALE GENOMIC DNA]</scope>
    <source>
        <strain evidence="2">FGSC A4 / ATCC 38163 / CBS 112.46 / NRRL 194 / M139</strain>
    </source>
</reference>
<gene>
    <name evidence="1" type="ORF">ANIA_11423</name>
</gene>
<evidence type="ECO:0000313" key="2">
    <source>
        <dbReference type="Proteomes" id="UP000000560"/>
    </source>
</evidence>
<evidence type="ECO:0000313" key="1">
    <source>
        <dbReference type="EMBL" id="CBF74908.1"/>
    </source>
</evidence>
<dbReference type="Proteomes" id="UP000000560">
    <property type="component" value="Chromosome II"/>
</dbReference>
<dbReference type="RefSeq" id="XP_050467384.1">
    <property type="nucleotide sequence ID" value="XM_050611348.1"/>
</dbReference>
<dbReference type="KEGG" id="ani:ANIA_11423"/>
<dbReference type="GeneID" id="74897010"/>